<dbReference type="InterPro" id="IPR051485">
    <property type="entry name" value="SR-CTD_assoc_factor"/>
</dbReference>
<organism evidence="4 5">
    <name type="scientific">Dendryphion nanum</name>
    <dbReference type="NCBI Taxonomy" id="256645"/>
    <lineage>
        <taxon>Eukaryota</taxon>
        <taxon>Fungi</taxon>
        <taxon>Dikarya</taxon>
        <taxon>Ascomycota</taxon>
        <taxon>Pezizomycotina</taxon>
        <taxon>Dothideomycetes</taxon>
        <taxon>Pleosporomycetidae</taxon>
        <taxon>Pleosporales</taxon>
        <taxon>Torulaceae</taxon>
        <taxon>Dendryphion</taxon>
    </lineage>
</organism>
<name>A0A9P9EM53_9PLEO</name>
<dbReference type="GO" id="GO:0006396">
    <property type="term" value="P:RNA processing"/>
    <property type="evidence" value="ECO:0007669"/>
    <property type="project" value="InterPro"/>
</dbReference>
<dbReference type="InterPro" id="IPR006569">
    <property type="entry name" value="CID_dom"/>
</dbReference>
<dbReference type="PROSITE" id="PS51391">
    <property type="entry name" value="CID"/>
    <property type="match status" value="1"/>
</dbReference>
<dbReference type="PROSITE" id="PS50128">
    <property type="entry name" value="SURP"/>
    <property type="match status" value="1"/>
</dbReference>
<evidence type="ECO:0000259" key="3">
    <source>
        <dbReference type="PROSITE" id="PS51391"/>
    </source>
</evidence>
<feature type="compositionally biased region" description="Polar residues" evidence="1">
    <location>
        <begin position="58"/>
        <end position="75"/>
    </location>
</feature>
<evidence type="ECO:0000313" key="5">
    <source>
        <dbReference type="Proteomes" id="UP000700596"/>
    </source>
</evidence>
<dbReference type="Pfam" id="PF01805">
    <property type="entry name" value="Surp"/>
    <property type="match status" value="1"/>
</dbReference>
<accession>A0A9P9EM53</accession>
<dbReference type="InterPro" id="IPR035967">
    <property type="entry name" value="SWAP/Surp_sf"/>
</dbReference>
<dbReference type="GO" id="GO:0005634">
    <property type="term" value="C:nucleus"/>
    <property type="evidence" value="ECO:0007669"/>
    <property type="project" value="TreeGrafter"/>
</dbReference>
<feature type="region of interest" description="Disordered" evidence="1">
    <location>
        <begin position="612"/>
        <end position="666"/>
    </location>
</feature>
<dbReference type="SUPFAM" id="SSF109905">
    <property type="entry name" value="Surp module (SWAP domain)"/>
    <property type="match status" value="1"/>
</dbReference>
<comment type="caution">
    <text evidence="4">The sequence shown here is derived from an EMBL/GenBank/DDBJ whole genome shotgun (WGS) entry which is preliminary data.</text>
</comment>
<evidence type="ECO:0000256" key="1">
    <source>
        <dbReference type="SAM" id="MobiDB-lite"/>
    </source>
</evidence>
<dbReference type="GO" id="GO:0003723">
    <property type="term" value="F:RNA binding"/>
    <property type="evidence" value="ECO:0007669"/>
    <property type="project" value="InterPro"/>
</dbReference>
<dbReference type="OrthoDB" id="377209at2759"/>
<evidence type="ECO:0000259" key="2">
    <source>
        <dbReference type="PROSITE" id="PS50128"/>
    </source>
</evidence>
<feature type="compositionally biased region" description="Basic and acidic residues" evidence="1">
    <location>
        <begin position="40"/>
        <end position="57"/>
    </location>
</feature>
<proteinExistence type="predicted"/>
<reference evidence="4" key="1">
    <citation type="journal article" date="2021" name="Nat. Commun.">
        <title>Genetic determinants of endophytism in the Arabidopsis root mycobiome.</title>
        <authorList>
            <person name="Mesny F."/>
            <person name="Miyauchi S."/>
            <person name="Thiergart T."/>
            <person name="Pickel B."/>
            <person name="Atanasova L."/>
            <person name="Karlsson M."/>
            <person name="Huettel B."/>
            <person name="Barry K.W."/>
            <person name="Haridas S."/>
            <person name="Chen C."/>
            <person name="Bauer D."/>
            <person name="Andreopoulos W."/>
            <person name="Pangilinan J."/>
            <person name="LaButti K."/>
            <person name="Riley R."/>
            <person name="Lipzen A."/>
            <person name="Clum A."/>
            <person name="Drula E."/>
            <person name="Henrissat B."/>
            <person name="Kohler A."/>
            <person name="Grigoriev I.V."/>
            <person name="Martin F.M."/>
            <person name="Hacquard S."/>
        </authorList>
    </citation>
    <scope>NUCLEOTIDE SEQUENCE</scope>
    <source>
        <strain evidence="4">MPI-CAGE-CH-0243</strain>
    </source>
</reference>
<evidence type="ECO:0000313" key="4">
    <source>
        <dbReference type="EMBL" id="KAH7139496.1"/>
    </source>
</evidence>
<sequence>MNFRFSLAGSKAQKVSNVSNLRAEEVNKAREEEIARKRVLAEFLEEHGEDAEGKSSPHPDSSPSNTTPSAFLPQSSKRHFAGGPRSMKSGPGTLEPESGDVSRPGFNNVGTQQPRYGPSQGHSKGTDRRFPTVTARASNLPPGTSLGTVRKLFAKFPALKITDIKDVPPSGPQTGRPSAAMKITFEEGTSIRDLELATNEFNDKLYLTRGYYLHLDRFLSENVSEVAPKLPFGAQWEEVESKGIAPGEDIGRSHPDQGPPKRLVVRVQRPKDLATLRLIHMAVEGVIRGGMEYEAALMEDPRVQSEERFAWLYDQQHKYSPYYRWTIYRLVTGLNEPFELFENCGLWIPPPPIPDEFAVTVADLDPDNEEMEIEEDEIQPGGLKAQVGILYPRSRAQLLWLLCRVPATPAQVCEIAGPTTFCIEHADEDVEEIVELLVTNVFEPFALSKFNSQGRSNISSRQIIETTINAMRILSDLAVTCNARHNHMKSGNAWQYRKLIGEALADRAVFSFLENLPIKLQLGRSSKEQYRKEINYVLEFWMEMKLFDQAIAKQFDIEFNERTRTQQEVVRARKSEEAKARAIAVAKGENVSADDDGLPMDVDEDEASINAELINQPIANDDPHSDPMPQLTPAALPSSHFDSLEETPAARARRMRPKALDFSDEE</sequence>
<dbReference type="EMBL" id="JAGMWT010000001">
    <property type="protein sequence ID" value="KAH7139496.1"/>
    <property type="molecule type" value="Genomic_DNA"/>
</dbReference>
<dbReference type="PANTHER" id="PTHR23140">
    <property type="entry name" value="RNA PROCESSING PROTEIN LD23810P"/>
    <property type="match status" value="1"/>
</dbReference>
<dbReference type="AlphaFoldDB" id="A0A9P9EM53"/>
<feature type="region of interest" description="Disordered" evidence="1">
    <location>
        <begin position="40"/>
        <end position="129"/>
    </location>
</feature>
<feature type="domain" description="SURP motif" evidence="2">
    <location>
        <begin position="278"/>
        <end position="323"/>
    </location>
</feature>
<dbReference type="PANTHER" id="PTHR23140:SF0">
    <property type="entry name" value="U2 SNRNP-ASSOCIATED SURP MOTIF-CONTAINING PROTEIN"/>
    <property type="match status" value="1"/>
</dbReference>
<dbReference type="Gene3D" id="1.10.10.790">
    <property type="entry name" value="Surp module"/>
    <property type="match status" value="1"/>
</dbReference>
<dbReference type="Proteomes" id="UP000700596">
    <property type="component" value="Unassembled WGS sequence"/>
</dbReference>
<keyword evidence="5" id="KW-1185">Reference proteome</keyword>
<evidence type="ECO:0008006" key="6">
    <source>
        <dbReference type="Google" id="ProtNLM"/>
    </source>
</evidence>
<feature type="domain" description="CID" evidence="3">
    <location>
        <begin position="390"/>
        <end position="563"/>
    </location>
</feature>
<protein>
    <recommendedName>
        <fullName evidence="6">SURP motif domain-containing protein</fullName>
    </recommendedName>
</protein>
<dbReference type="InterPro" id="IPR000061">
    <property type="entry name" value="Surp"/>
</dbReference>
<gene>
    <name evidence="4" type="ORF">B0J11DRAFT_424375</name>
</gene>